<dbReference type="PANTHER" id="PTHR35170:SF1">
    <property type="entry name" value="PROTEIN DD3-3"/>
    <property type="match status" value="1"/>
</dbReference>
<keyword evidence="1" id="KW-0547">Nucleotide-binding</keyword>
<evidence type="ECO:0000256" key="3">
    <source>
        <dbReference type="SAM" id="MobiDB-lite"/>
    </source>
</evidence>
<feature type="region of interest" description="Disordered" evidence="3">
    <location>
        <begin position="648"/>
        <end position="668"/>
    </location>
</feature>
<organism evidence="5 6">
    <name type="scientific">Oikopleura dioica</name>
    <name type="common">Tunicate</name>
    <dbReference type="NCBI Taxonomy" id="34765"/>
    <lineage>
        <taxon>Eukaryota</taxon>
        <taxon>Metazoa</taxon>
        <taxon>Chordata</taxon>
        <taxon>Tunicata</taxon>
        <taxon>Appendicularia</taxon>
        <taxon>Copelata</taxon>
        <taxon>Oikopleuridae</taxon>
        <taxon>Oikopleura</taxon>
    </lineage>
</organism>
<feature type="compositionally biased region" description="Polar residues" evidence="3">
    <location>
        <begin position="649"/>
        <end position="658"/>
    </location>
</feature>
<dbReference type="Gene3D" id="3.40.50.300">
    <property type="entry name" value="P-loop containing nucleotide triphosphate hydrolases"/>
    <property type="match status" value="1"/>
</dbReference>
<protein>
    <submittedName>
        <fullName evidence="5">Oidioi.mRNA.OKI2018_I69.XSR.g13654.t1.cds</fullName>
    </submittedName>
</protein>
<keyword evidence="6" id="KW-1185">Reference proteome</keyword>
<keyword evidence="2" id="KW-0067">ATP-binding</keyword>
<evidence type="ECO:0000313" key="6">
    <source>
        <dbReference type="Proteomes" id="UP001158576"/>
    </source>
</evidence>
<feature type="transmembrane region" description="Helical" evidence="4">
    <location>
        <begin position="822"/>
        <end position="844"/>
    </location>
</feature>
<keyword evidence="4" id="KW-1133">Transmembrane helix</keyword>
<dbReference type="InterPro" id="IPR013641">
    <property type="entry name" value="KTI12/PSTK"/>
</dbReference>
<evidence type="ECO:0000256" key="2">
    <source>
        <dbReference type="ARBA" id="ARBA00022840"/>
    </source>
</evidence>
<evidence type="ECO:0000256" key="1">
    <source>
        <dbReference type="ARBA" id="ARBA00022741"/>
    </source>
</evidence>
<name>A0ABN7SG10_OIKDI</name>
<dbReference type="EMBL" id="OU015569">
    <property type="protein sequence ID" value="CAG5094544.1"/>
    <property type="molecule type" value="Genomic_DNA"/>
</dbReference>
<dbReference type="SUPFAM" id="SSF52540">
    <property type="entry name" value="P-loop containing nucleoside triphosphate hydrolases"/>
    <property type="match status" value="1"/>
</dbReference>
<dbReference type="InterPro" id="IPR053320">
    <property type="entry name" value="Protein_DD3-3_O-glyco"/>
</dbReference>
<dbReference type="Pfam" id="PF08433">
    <property type="entry name" value="KTI12"/>
    <property type="match status" value="1"/>
</dbReference>
<evidence type="ECO:0000256" key="4">
    <source>
        <dbReference type="SAM" id="Phobius"/>
    </source>
</evidence>
<keyword evidence="4" id="KW-0472">Membrane</keyword>
<gene>
    <name evidence="5" type="ORF">OKIOD_LOCUS5212</name>
</gene>
<sequence>MPLIIVCGLPCSGKTKRTEEIREILKPELEKRGWSAITTVNDELAGVKYSDYGDFGAEKEARGRIRNQVEKYISKSTITIVDSPNYIKGFRYELWCIARAASTTCCTVVPVGNHQLCRERNEARESESYTKQQLDELIMRWEEPDKNRRWESPLIPLLDEEEIEKETLLGAASGKGLKSNRATTNPPLKSTDFLQETDKKVKEIIKQILSAQKDAGGCGVTVKTCIGESVTLEEAKTPVQLGRVLSADIYVTHPRGSNNRLNGDGRARKNANRLFDSQNNNRGGVNKGLQELVLYRGQTLDISYTQQHSCNSGNAHCDTVIQYMCSRELRDGKNPGTIPLEGDPQPEHGMHESHANYAYCKARERNKGLFTSTQKLKGSSAKYTRQNNNGNRYGLECPEERDYYPYWGRSPWKDIAILTDYQDCSKLLASLDDYSGYCKVRNQKDLETLGENGPKLPLTKEGCDQFSAVPVKWEAEKNDQRPFCGSPTPSRDNFHGDNGPGTLSKFQWRIPDDFPTNTPCTIRVRYNISTGDYPTTQDSSSSKLRMGPLYGLNGGERGYELRANPQVQIFKDLPLVKNQLNINTGQYGRTFQDRTHSFTVEKPSVGNEIVDLTISGKRGNSLEVYPNMYQSIHPNVLSVPKSGLINLHWTGSDNNPPNSGKGDRKTDLHGLKSSTTCLTEESAYTVSYSNPSTSHKVLTGLKSTCFLKDFQNGANAIPVDALVYQSKGDCSGTGLQAAVHGICEEISEEVLEELFPNAPLSMPEKYFRVNPNTVLNGSSFTQSAGGFSVLSSNGESWTLLHSDDMIEEHSGIVRLRESSTSLLLGLTLSFILFGILLLSAMLFYQRHRKTPWDQALLSPNNES</sequence>
<keyword evidence="4" id="KW-0812">Transmembrane</keyword>
<dbReference type="PANTHER" id="PTHR35170">
    <property type="entry name" value="PROTEIN DD3-3"/>
    <property type="match status" value="1"/>
</dbReference>
<evidence type="ECO:0000313" key="5">
    <source>
        <dbReference type="EMBL" id="CAG5094544.1"/>
    </source>
</evidence>
<dbReference type="InterPro" id="IPR027417">
    <property type="entry name" value="P-loop_NTPase"/>
</dbReference>
<reference evidence="5 6" key="1">
    <citation type="submission" date="2021-04" db="EMBL/GenBank/DDBJ databases">
        <authorList>
            <person name="Bliznina A."/>
        </authorList>
    </citation>
    <scope>NUCLEOTIDE SEQUENCE [LARGE SCALE GENOMIC DNA]</scope>
</reference>
<feature type="region of interest" description="Disordered" evidence="3">
    <location>
        <begin position="478"/>
        <end position="498"/>
    </location>
</feature>
<accession>A0ABN7SG10</accession>
<dbReference type="Proteomes" id="UP001158576">
    <property type="component" value="Chromosome XSR"/>
</dbReference>
<proteinExistence type="predicted"/>